<accession>A0A2B7YPT5</accession>
<sequence length="314" mass="34195">MTGAAKRQKPTIQSYIEDGVYVQIIQAMLEAGADPYRLSSWKMDSFHIALSCGRREVLSLLRQYASAHPNPSHWLCALGESLGNKADLLDDKTFYQEAMLHAHPVDPQNTDGEPLLFVAASSGNSEVAGKLLACGVDVQVVDLAGRTALHAAVYKNQADVVALLLDAGANPNQAASSWVRYELRLRHATPLQMCVVACHTGAASESTKVIVRSLLDFGADPNDRSISVTGELSPPPLKQLFDMLACHWMTSAYQRIIVNIIELFIDGGATVSGTVDDICLGEVPYFEGRESLWEIIRAELVRTQDNEVKNQGST</sequence>
<dbReference type="OrthoDB" id="539213at2759"/>
<dbReference type="PANTHER" id="PTHR24198">
    <property type="entry name" value="ANKYRIN REPEAT AND PROTEIN KINASE DOMAIN-CONTAINING PROTEIN"/>
    <property type="match status" value="1"/>
</dbReference>
<dbReference type="PANTHER" id="PTHR24198:SF165">
    <property type="entry name" value="ANKYRIN REPEAT-CONTAINING PROTEIN-RELATED"/>
    <property type="match status" value="1"/>
</dbReference>
<keyword evidence="2 3" id="KW-0040">ANK repeat</keyword>
<evidence type="ECO:0000256" key="1">
    <source>
        <dbReference type="ARBA" id="ARBA00022737"/>
    </source>
</evidence>
<dbReference type="SUPFAM" id="SSF48403">
    <property type="entry name" value="Ankyrin repeat"/>
    <property type="match status" value="1"/>
</dbReference>
<keyword evidence="5" id="KW-1185">Reference proteome</keyword>
<reference evidence="4 5" key="1">
    <citation type="submission" date="2017-10" db="EMBL/GenBank/DDBJ databases">
        <title>Comparative genomics in systemic dimorphic fungi from Ajellomycetaceae.</title>
        <authorList>
            <person name="Munoz J.F."/>
            <person name="Mcewen J.G."/>
            <person name="Clay O.K."/>
            <person name="Cuomo C.A."/>
        </authorList>
    </citation>
    <scope>NUCLEOTIDE SEQUENCE [LARGE SCALE GENOMIC DNA]</scope>
    <source>
        <strain evidence="4 5">UAMH7299</strain>
    </source>
</reference>
<dbReference type="PROSITE" id="PS50297">
    <property type="entry name" value="ANK_REP_REGION"/>
    <property type="match status" value="1"/>
</dbReference>
<dbReference type="Gene3D" id="1.25.40.20">
    <property type="entry name" value="Ankyrin repeat-containing domain"/>
    <property type="match status" value="1"/>
</dbReference>
<evidence type="ECO:0000256" key="3">
    <source>
        <dbReference type="PROSITE-ProRule" id="PRU00023"/>
    </source>
</evidence>
<dbReference type="PRINTS" id="PR01415">
    <property type="entry name" value="ANKYRIN"/>
</dbReference>
<dbReference type="InterPro" id="IPR002110">
    <property type="entry name" value="Ankyrin_rpt"/>
</dbReference>
<evidence type="ECO:0000256" key="2">
    <source>
        <dbReference type="ARBA" id="ARBA00023043"/>
    </source>
</evidence>
<dbReference type="STRING" id="1447883.A0A2B7YPT5"/>
<evidence type="ECO:0000313" key="4">
    <source>
        <dbReference type="EMBL" id="PGH23686.1"/>
    </source>
</evidence>
<dbReference type="InterPro" id="IPR036770">
    <property type="entry name" value="Ankyrin_rpt-contain_sf"/>
</dbReference>
<dbReference type="Proteomes" id="UP000224634">
    <property type="component" value="Unassembled WGS sequence"/>
</dbReference>
<dbReference type="PROSITE" id="PS50088">
    <property type="entry name" value="ANK_REPEAT"/>
    <property type="match status" value="2"/>
</dbReference>
<proteinExistence type="predicted"/>
<gene>
    <name evidence="4" type="ORF">AJ80_02292</name>
</gene>
<dbReference type="EMBL" id="PDNA01000021">
    <property type="protein sequence ID" value="PGH23686.1"/>
    <property type="molecule type" value="Genomic_DNA"/>
</dbReference>
<evidence type="ECO:0000313" key="5">
    <source>
        <dbReference type="Proteomes" id="UP000224634"/>
    </source>
</evidence>
<protein>
    <submittedName>
        <fullName evidence="4">Uncharacterized protein</fullName>
    </submittedName>
</protein>
<dbReference type="SMART" id="SM00248">
    <property type="entry name" value="ANK"/>
    <property type="match status" value="5"/>
</dbReference>
<organism evidence="4 5">
    <name type="scientific">Polytolypa hystricis (strain UAMH7299)</name>
    <dbReference type="NCBI Taxonomy" id="1447883"/>
    <lineage>
        <taxon>Eukaryota</taxon>
        <taxon>Fungi</taxon>
        <taxon>Dikarya</taxon>
        <taxon>Ascomycota</taxon>
        <taxon>Pezizomycotina</taxon>
        <taxon>Eurotiomycetes</taxon>
        <taxon>Eurotiomycetidae</taxon>
        <taxon>Onygenales</taxon>
        <taxon>Onygenales incertae sedis</taxon>
        <taxon>Polytolypa</taxon>
    </lineage>
</organism>
<feature type="repeat" description="ANK" evidence="3">
    <location>
        <begin position="144"/>
        <end position="176"/>
    </location>
</feature>
<dbReference type="Pfam" id="PF12796">
    <property type="entry name" value="Ank_2"/>
    <property type="match status" value="1"/>
</dbReference>
<comment type="caution">
    <text evidence="4">The sequence shown here is derived from an EMBL/GenBank/DDBJ whole genome shotgun (WGS) entry which is preliminary data.</text>
</comment>
<name>A0A2B7YPT5_POLH7</name>
<feature type="repeat" description="ANK" evidence="3">
    <location>
        <begin position="111"/>
        <end position="143"/>
    </location>
</feature>
<dbReference type="AlphaFoldDB" id="A0A2B7YPT5"/>
<keyword evidence="1" id="KW-0677">Repeat</keyword>